<dbReference type="GeneID" id="80536711"/>
<organism evidence="2 3">
    <name type="scientific">Artemisia carvifolia genomoviridae</name>
    <dbReference type="NCBI Taxonomy" id="2739880"/>
    <lineage>
        <taxon>Viruses</taxon>
        <taxon>Monodnaviria</taxon>
        <taxon>Shotokuvirae</taxon>
        <taxon>Cressdnaviricota</taxon>
        <taxon>Repensiviricetes</taxon>
        <taxon>Geplafuvirales</taxon>
        <taxon>Genomoviridae</taxon>
        <taxon>Gemyduguivirus</taxon>
        <taxon>Gemyduguivirus arteca1</taxon>
    </lineage>
</organism>
<sequence>MPLRRSYARSTRYRRRSTRRYPRRSTRRVISRRRPTRNRYNSRRRILNITSRKKQDNMLGMSANSDGSAPTPVAFGIPTTGAVFLWCATARDRVSSKGDPTASSMRETDTVFMRGLKESITFQQNTGTSWRWRRICFTVKGRPFAPLVDSLETSIGWTRLMSNKVSSSVAITDVLFRGTAAVDWQDAWVAKVDTQRVTVHYDKLMTLGSGNNLGRFHRFKHWYPMNKNLVYNNDENGEGETINNYSTYGKPGMGDYYIVDFFDGIRTTPSGEPGDQLLFQPQATLYWHEK</sequence>
<name>A0A6N0GYG0_9VIRU</name>
<feature type="region of interest" description="Disordered" evidence="1">
    <location>
        <begin position="1"/>
        <end position="42"/>
    </location>
</feature>
<proteinExistence type="predicted"/>
<dbReference type="Proteomes" id="UP000682959">
    <property type="component" value="Segment"/>
</dbReference>
<keyword evidence="3" id="KW-1185">Reference proteome</keyword>
<protein>
    <submittedName>
        <fullName evidence="2">Cap</fullName>
    </submittedName>
</protein>
<reference evidence="2" key="1">
    <citation type="submission" date="2019-12" db="EMBL/GenBank/DDBJ databases">
        <title>Virome of riverside phytocommunity ecosystem of an ancient canal.</title>
        <authorList>
            <person name="Lu J."/>
            <person name="Yang X.S."/>
            <person name="Zhang W."/>
        </authorList>
    </citation>
    <scope>NUCLEOTIDE SEQUENCE</scope>
    <source>
        <strain evidence="2">Pt159-gen-10</strain>
    </source>
</reference>
<feature type="compositionally biased region" description="Basic residues" evidence="1">
    <location>
        <begin position="11"/>
        <end position="42"/>
    </location>
</feature>
<feature type="compositionally biased region" description="Low complexity" evidence="1">
    <location>
        <begin position="1"/>
        <end position="10"/>
    </location>
</feature>
<dbReference type="EMBL" id="MN823676">
    <property type="protein sequence ID" value="QKQ15120.1"/>
    <property type="molecule type" value="Genomic_DNA"/>
</dbReference>
<evidence type="ECO:0000313" key="2">
    <source>
        <dbReference type="EMBL" id="QKQ15120.1"/>
    </source>
</evidence>
<evidence type="ECO:0000313" key="3">
    <source>
        <dbReference type="Proteomes" id="UP000682959"/>
    </source>
</evidence>
<evidence type="ECO:0000256" key="1">
    <source>
        <dbReference type="SAM" id="MobiDB-lite"/>
    </source>
</evidence>
<dbReference type="RefSeq" id="YP_010798491.1">
    <property type="nucleotide sequence ID" value="NC_076477.1"/>
</dbReference>
<dbReference type="KEGG" id="vg:80536711"/>
<accession>A0A6N0GYG0</accession>